<comment type="similarity">
    <text evidence="5 7">Belongs to the gemin-2 family.</text>
</comment>
<protein>
    <recommendedName>
        <fullName evidence="6 7">Gem-associated protein 2</fullName>
    </recommendedName>
</protein>
<dbReference type="GO" id="GO:0000245">
    <property type="term" value="P:spliceosomal complex assembly"/>
    <property type="evidence" value="ECO:0007669"/>
    <property type="project" value="UniProtKB-UniRule"/>
</dbReference>
<keyword evidence="4 7" id="KW-0508">mRNA splicing</keyword>
<sequence>MSGDDNWDEAYGLVQKALFVQRPTRRIDLNTEPRDGNEYIHKSRLENANLKFHDSEIVEHKFSDENEQELLKQWARKKALEFSYHASAMAVDDAKLYLKKKFPKKFRFPHNNRTYIQEWCTFCLGSKLCSKIYEKEYEEPIDEIEGHSPLLSIVVHFDQHRVFTVLHFLHEWFLSLGMEESLGSWIYALLACIRKPLNHSCKEFLEIFYNDCVKRLEDCDESEERSRLYMFSTIFNYYFHINSD</sequence>
<reference evidence="8" key="1">
    <citation type="journal article" date="2020" name="bioRxiv">
        <title>Chromosome-level reference genome of the European wasp spider Argiope bruennichi: a resource for studies on range expansion and evolutionary adaptation.</title>
        <authorList>
            <person name="Sheffer M.M."/>
            <person name="Hoppe A."/>
            <person name="Krehenwinkel H."/>
            <person name="Uhl G."/>
            <person name="Kuss A.W."/>
            <person name="Jensen L."/>
            <person name="Jensen C."/>
            <person name="Gillespie R.G."/>
            <person name="Hoff K.J."/>
            <person name="Prost S."/>
        </authorList>
    </citation>
    <scope>NUCLEOTIDE SEQUENCE</scope>
</reference>
<dbReference type="Proteomes" id="UP000807504">
    <property type="component" value="Unassembled WGS sequence"/>
</dbReference>
<keyword evidence="9" id="KW-1185">Reference proteome</keyword>
<dbReference type="PANTHER" id="PTHR12794:SF0">
    <property type="entry name" value="GEM-ASSOCIATED PROTEIN 2"/>
    <property type="match status" value="1"/>
</dbReference>
<dbReference type="Gene3D" id="1.20.58.1070">
    <property type="match status" value="1"/>
</dbReference>
<dbReference type="Pfam" id="PF04938">
    <property type="entry name" value="SIP1"/>
    <property type="match status" value="1"/>
</dbReference>
<keyword evidence="3 7" id="KW-0507">mRNA processing</keyword>
<dbReference type="GO" id="GO:0000387">
    <property type="term" value="P:spliceosomal snRNP assembly"/>
    <property type="evidence" value="ECO:0007669"/>
    <property type="project" value="UniProtKB-UniRule"/>
</dbReference>
<dbReference type="EMBL" id="JABXBU010002072">
    <property type="protein sequence ID" value="KAF8778476.1"/>
    <property type="molecule type" value="Genomic_DNA"/>
</dbReference>
<evidence type="ECO:0000256" key="1">
    <source>
        <dbReference type="ARBA" id="ARBA00004496"/>
    </source>
</evidence>
<evidence type="ECO:0000256" key="6">
    <source>
        <dbReference type="ARBA" id="ARBA00047179"/>
    </source>
</evidence>
<dbReference type="PANTHER" id="PTHR12794">
    <property type="entry name" value="GEMIN2"/>
    <property type="match status" value="1"/>
</dbReference>
<evidence type="ECO:0000313" key="8">
    <source>
        <dbReference type="EMBL" id="KAF8778476.1"/>
    </source>
</evidence>
<proteinExistence type="inferred from homology"/>
<evidence type="ECO:0000313" key="9">
    <source>
        <dbReference type="Proteomes" id="UP000807504"/>
    </source>
</evidence>
<dbReference type="GO" id="GO:0005681">
    <property type="term" value="C:spliceosomal complex"/>
    <property type="evidence" value="ECO:0007669"/>
    <property type="project" value="UniProtKB-UniRule"/>
</dbReference>
<dbReference type="PIRSF" id="PIRSF038038">
    <property type="entry name" value="SMN_Gemin2"/>
    <property type="match status" value="1"/>
</dbReference>
<comment type="function">
    <text evidence="7">The SMN complex catalyzes the assembly of small nuclear ribonucleoproteins (snRNPs), the building blocks of the spliceosome, and thereby plays an important role in the splicing of cellular pre-mRNAs.</text>
</comment>
<dbReference type="AlphaFoldDB" id="A0A8T0EVQ8"/>
<evidence type="ECO:0000256" key="3">
    <source>
        <dbReference type="ARBA" id="ARBA00022664"/>
    </source>
</evidence>
<organism evidence="8 9">
    <name type="scientific">Argiope bruennichi</name>
    <name type="common">Wasp spider</name>
    <name type="synonym">Aranea bruennichi</name>
    <dbReference type="NCBI Taxonomy" id="94029"/>
    <lineage>
        <taxon>Eukaryota</taxon>
        <taxon>Metazoa</taxon>
        <taxon>Ecdysozoa</taxon>
        <taxon>Arthropoda</taxon>
        <taxon>Chelicerata</taxon>
        <taxon>Arachnida</taxon>
        <taxon>Araneae</taxon>
        <taxon>Araneomorphae</taxon>
        <taxon>Entelegynae</taxon>
        <taxon>Araneoidea</taxon>
        <taxon>Araneidae</taxon>
        <taxon>Argiope</taxon>
    </lineage>
</organism>
<keyword evidence="2 7" id="KW-0963">Cytoplasm</keyword>
<evidence type="ECO:0000256" key="7">
    <source>
        <dbReference type="PIRNR" id="PIRNR038038"/>
    </source>
</evidence>
<comment type="subunit">
    <text evidence="7">Part of the core SMN complex.</text>
</comment>
<evidence type="ECO:0000256" key="4">
    <source>
        <dbReference type="ARBA" id="ARBA00023187"/>
    </source>
</evidence>
<dbReference type="GO" id="GO:0032797">
    <property type="term" value="C:SMN complex"/>
    <property type="evidence" value="ECO:0007669"/>
    <property type="project" value="UniProtKB-UniRule"/>
</dbReference>
<evidence type="ECO:0000256" key="5">
    <source>
        <dbReference type="ARBA" id="ARBA00025758"/>
    </source>
</evidence>
<evidence type="ECO:0000256" key="2">
    <source>
        <dbReference type="ARBA" id="ARBA00022490"/>
    </source>
</evidence>
<dbReference type="InterPro" id="IPR017364">
    <property type="entry name" value="GEMIN2"/>
</dbReference>
<dbReference type="InterPro" id="IPR035426">
    <property type="entry name" value="Gemin2/Brr1"/>
</dbReference>
<comment type="subcellular location">
    <subcellularLocation>
        <location evidence="1">Cytoplasm</location>
    </subcellularLocation>
</comment>
<gene>
    <name evidence="8" type="ORF">HNY73_015196</name>
</gene>
<reference evidence="8" key="2">
    <citation type="submission" date="2020-06" db="EMBL/GenBank/DDBJ databases">
        <authorList>
            <person name="Sheffer M."/>
        </authorList>
    </citation>
    <scope>NUCLEOTIDE SEQUENCE</scope>
</reference>
<comment type="caution">
    <text evidence="8">The sequence shown here is derived from an EMBL/GenBank/DDBJ whole genome shotgun (WGS) entry which is preliminary data.</text>
</comment>
<name>A0A8T0EVQ8_ARGBR</name>
<accession>A0A8T0EVQ8</accession>